<proteinExistence type="predicted"/>
<sequence>MLEDDSLVYAAKEWLRRVGPDFYRAGLQALVPRLRKAVERDGDYVEKTIDRNQRRKTAEKKIGRATGEAHSVKALACRPEAVLGRGSRKERLPKSNGGVAVCFDVSRAVYVSTAFSAAAAMFTPCSAQKHKQ</sequence>
<accession>A0ABQ8T7Z4</accession>
<reference evidence="1 2" key="1">
    <citation type="journal article" date="2022" name="Allergy">
        <title>Genome assembly and annotation of Periplaneta americana reveal a comprehensive cockroach allergen profile.</title>
        <authorList>
            <person name="Wang L."/>
            <person name="Xiong Q."/>
            <person name="Saelim N."/>
            <person name="Wang L."/>
            <person name="Nong W."/>
            <person name="Wan A.T."/>
            <person name="Shi M."/>
            <person name="Liu X."/>
            <person name="Cao Q."/>
            <person name="Hui J.H.L."/>
            <person name="Sookrung N."/>
            <person name="Leung T.F."/>
            <person name="Tungtrongchitr A."/>
            <person name="Tsui S.K.W."/>
        </authorList>
    </citation>
    <scope>NUCLEOTIDE SEQUENCE [LARGE SCALE GENOMIC DNA]</scope>
    <source>
        <strain evidence="1">PWHHKU_190912</strain>
    </source>
</reference>
<keyword evidence="2" id="KW-1185">Reference proteome</keyword>
<protein>
    <submittedName>
        <fullName evidence="1">Uncharacterized protein</fullName>
    </submittedName>
</protein>
<name>A0ABQ8T7Z4_PERAM</name>
<dbReference type="EMBL" id="JAJSOF020000013">
    <property type="protein sequence ID" value="KAJ4442634.1"/>
    <property type="molecule type" value="Genomic_DNA"/>
</dbReference>
<comment type="caution">
    <text evidence="1">The sequence shown here is derived from an EMBL/GenBank/DDBJ whole genome shotgun (WGS) entry which is preliminary data.</text>
</comment>
<evidence type="ECO:0000313" key="2">
    <source>
        <dbReference type="Proteomes" id="UP001148838"/>
    </source>
</evidence>
<organism evidence="1 2">
    <name type="scientific">Periplaneta americana</name>
    <name type="common">American cockroach</name>
    <name type="synonym">Blatta americana</name>
    <dbReference type="NCBI Taxonomy" id="6978"/>
    <lineage>
        <taxon>Eukaryota</taxon>
        <taxon>Metazoa</taxon>
        <taxon>Ecdysozoa</taxon>
        <taxon>Arthropoda</taxon>
        <taxon>Hexapoda</taxon>
        <taxon>Insecta</taxon>
        <taxon>Pterygota</taxon>
        <taxon>Neoptera</taxon>
        <taxon>Polyneoptera</taxon>
        <taxon>Dictyoptera</taxon>
        <taxon>Blattodea</taxon>
        <taxon>Blattoidea</taxon>
        <taxon>Blattidae</taxon>
        <taxon>Blattinae</taxon>
        <taxon>Periplaneta</taxon>
    </lineage>
</organism>
<dbReference type="Proteomes" id="UP001148838">
    <property type="component" value="Unassembled WGS sequence"/>
</dbReference>
<gene>
    <name evidence="1" type="ORF">ANN_04223</name>
</gene>
<evidence type="ECO:0000313" key="1">
    <source>
        <dbReference type="EMBL" id="KAJ4442634.1"/>
    </source>
</evidence>